<evidence type="ECO:0000313" key="4">
    <source>
        <dbReference type="EMBL" id="KZS98960.1"/>
    </source>
</evidence>
<dbReference type="AlphaFoldDB" id="A0A165AGE3"/>
<dbReference type="InterPro" id="IPR012942">
    <property type="entry name" value="SRR1-like"/>
</dbReference>
<keyword evidence="5" id="KW-1185">Reference proteome</keyword>
<proteinExistence type="inferred from homology"/>
<feature type="compositionally biased region" description="Basic residues" evidence="2">
    <location>
        <begin position="14"/>
        <end position="23"/>
    </location>
</feature>
<sequence>MAQEERMDDFIPVKSRKKRKNRGPKANTPLPELLDRVGSEFGSDVYLNIEAHIRRMMAPLEAPCTSAVCLGLGSPTDSRNSRAQLWLLLEICKSLNIPRHSIKLYDPAFSEQDIADLSDLGLSIVSENLHGKYIAITPTFFYLPHCGLAIYENLIRSNWQAGLVRHLRLLANEFLNYVESIPGSVMQAKYPCLHRLTQHLTSHTLQVPESYASAFNTTAIQYWDDSHPVPEQDDSEFWSLPPSQIEDGNEWG</sequence>
<name>A0A165AGE3_9AGAM</name>
<feature type="domain" description="SRR1-like" evidence="3">
    <location>
        <begin position="60"/>
        <end position="222"/>
    </location>
</feature>
<accession>A0A165AGE3</accession>
<dbReference type="Pfam" id="PF07985">
    <property type="entry name" value="SRR1"/>
    <property type="match status" value="1"/>
</dbReference>
<dbReference type="GO" id="GO:0005737">
    <property type="term" value="C:cytoplasm"/>
    <property type="evidence" value="ECO:0007669"/>
    <property type="project" value="TreeGrafter"/>
</dbReference>
<evidence type="ECO:0000313" key="5">
    <source>
        <dbReference type="Proteomes" id="UP000076722"/>
    </source>
</evidence>
<dbReference type="Proteomes" id="UP000076722">
    <property type="component" value="Unassembled WGS sequence"/>
</dbReference>
<dbReference type="InterPro" id="IPR040044">
    <property type="entry name" value="SRR1L"/>
</dbReference>
<feature type="region of interest" description="Disordered" evidence="2">
    <location>
        <begin position="228"/>
        <end position="252"/>
    </location>
</feature>
<gene>
    <name evidence="4" type="ORF">SISNIDRAFT_461899</name>
</gene>
<evidence type="ECO:0000256" key="1">
    <source>
        <dbReference type="ARBA" id="ARBA00009856"/>
    </source>
</evidence>
<comment type="similarity">
    <text evidence="1">Belongs to the SRR1 family.</text>
</comment>
<feature type="compositionally biased region" description="Basic and acidic residues" evidence="2">
    <location>
        <begin position="1"/>
        <end position="11"/>
    </location>
</feature>
<organism evidence="4 5">
    <name type="scientific">Sistotremastrum niveocremeum HHB9708</name>
    <dbReference type="NCBI Taxonomy" id="1314777"/>
    <lineage>
        <taxon>Eukaryota</taxon>
        <taxon>Fungi</taxon>
        <taxon>Dikarya</taxon>
        <taxon>Basidiomycota</taxon>
        <taxon>Agaricomycotina</taxon>
        <taxon>Agaricomycetes</taxon>
        <taxon>Sistotremastrales</taxon>
        <taxon>Sistotremastraceae</taxon>
        <taxon>Sertulicium</taxon>
        <taxon>Sertulicium niveocremeum</taxon>
    </lineage>
</organism>
<dbReference type="PANTHER" id="PTHR28626:SF3">
    <property type="entry name" value="SRR1-LIKE PROTEIN"/>
    <property type="match status" value="1"/>
</dbReference>
<dbReference type="OrthoDB" id="551431at2759"/>
<dbReference type="GO" id="GO:0005634">
    <property type="term" value="C:nucleus"/>
    <property type="evidence" value="ECO:0007669"/>
    <property type="project" value="TreeGrafter"/>
</dbReference>
<dbReference type="PANTHER" id="PTHR28626">
    <property type="entry name" value="SRR1-LIKE PROTEIN"/>
    <property type="match status" value="1"/>
</dbReference>
<evidence type="ECO:0000256" key="2">
    <source>
        <dbReference type="SAM" id="MobiDB-lite"/>
    </source>
</evidence>
<reference evidence="4 5" key="1">
    <citation type="journal article" date="2016" name="Mol. Biol. Evol.">
        <title>Comparative Genomics of Early-Diverging Mushroom-Forming Fungi Provides Insights into the Origins of Lignocellulose Decay Capabilities.</title>
        <authorList>
            <person name="Nagy L.G."/>
            <person name="Riley R."/>
            <person name="Tritt A."/>
            <person name="Adam C."/>
            <person name="Daum C."/>
            <person name="Floudas D."/>
            <person name="Sun H."/>
            <person name="Yadav J.S."/>
            <person name="Pangilinan J."/>
            <person name="Larsson K.H."/>
            <person name="Matsuura K."/>
            <person name="Barry K."/>
            <person name="Labutti K."/>
            <person name="Kuo R."/>
            <person name="Ohm R.A."/>
            <person name="Bhattacharya S.S."/>
            <person name="Shirouzu T."/>
            <person name="Yoshinaga Y."/>
            <person name="Martin F.M."/>
            <person name="Grigoriev I.V."/>
            <person name="Hibbett D.S."/>
        </authorList>
    </citation>
    <scope>NUCLEOTIDE SEQUENCE [LARGE SCALE GENOMIC DNA]</scope>
    <source>
        <strain evidence="4 5">HHB9708</strain>
    </source>
</reference>
<protein>
    <recommendedName>
        <fullName evidence="3">SRR1-like domain-containing protein</fullName>
    </recommendedName>
</protein>
<dbReference type="EMBL" id="KV419394">
    <property type="protein sequence ID" value="KZS98960.1"/>
    <property type="molecule type" value="Genomic_DNA"/>
</dbReference>
<evidence type="ECO:0000259" key="3">
    <source>
        <dbReference type="Pfam" id="PF07985"/>
    </source>
</evidence>
<feature type="region of interest" description="Disordered" evidence="2">
    <location>
        <begin position="1"/>
        <end position="31"/>
    </location>
</feature>